<feature type="domain" description="DNA binding HTH" evidence="1">
    <location>
        <begin position="19"/>
        <end position="63"/>
    </location>
</feature>
<dbReference type="Pfam" id="PF02954">
    <property type="entry name" value="HTH_8"/>
    <property type="match status" value="1"/>
</dbReference>
<evidence type="ECO:0000313" key="2">
    <source>
        <dbReference type="EMBL" id="MPN57305.1"/>
    </source>
</evidence>
<dbReference type="Gene3D" id="1.10.10.60">
    <property type="entry name" value="Homeodomain-like"/>
    <property type="match status" value="1"/>
</dbReference>
<dbReference type="GO" id="GO:0043565">
    <property type="term" value="F:sequence-specific DNA binding"/>
    <property type="evidence" value="ECO:0007669"/>
    <property type="project" value="InterPro"/>
</dbReference>
<protein>
    <recommendedName>
        <fullName evidence="1">DNA binding HTH domain-containing protein</fullName>
    </recommendedName>
</protein>
<dbReference type="AlphaFoldDB" id="A0A645J0T6"/>
<dbReference type="InterPro" id="IPR002197">
    <property type="entry name" value="HTH_Fis"/>
</dbReference>
<organism evidence="2">
    <name type="scientific">bioreactor metagenome</name>
    <dbReference type="NCBI Taxonomy" id="1076179"/>
    <lineage>
        <taxon>unclassified sequences</taxon>
        <taxon>metagenomes</taxon>
        <taxon>ecological metagenomes</taxon>
    </lineage>
</organism>
<dbReference type="EMBL" id="VSSQ01128683">
    <property type="protein sequence ID" value="MPN57305.1"/>
    <property type="molecule type" value="Genomic_DNA"/>
</dbReference>
<name>A0A645J0T6_9ZZZZ</name>
<proteinExistence type="predicted"/>
<evidence type="ECO:0000259" key="1">
    <source>
        <dbReference type="Pfam" id="PF02954"/>
    </source>
</evidence>
<dbReference type="SUPFAM" id="SSF46689">
    <property type="entry name" value="Homeodomain-like"/>
    <property type="match status" value="1"/>
</dbReference>
<comment type="caution">
    <text evidence="2">The sequence shown here is derived from an EMBL/GenBank/DDBJ whole genome shotgun (WGS) entry which is preliminary data.</text>
</comment>
<reference evidence="2" key="1">
    <citation type="submission" date="2019-08" db="EMBL/GenBank/DDBJ databases">
        <authorList>
            <person name="Kucharzyk K."/>
            <person name="Murdoch R.W."/>
            <person name="Higgins S."/>
            <person name="Loffler F."/>
        </authorList>
    </citation>
    <scope>NUCLEOTIDE SEQUENCE</scope>
</reference>
<sequence>MSDLISFKLNELYKEEIKTIEELEKIAIEQAIKKYGSNTEGMKKVADALDIGIATLYRKIKKFDIKY</sequence>
<gene>
    <name evidence="2" type="ORF">SDC9_204999</name>
</gene>
<dbReference type="InterPro" id="IPR009057">
    <property type="entry name" value="Homeodomain-like_sf"/>
</dbReference>
<accession>A0A645J0T6</accession>